<evidence type="ECO:0000313" key="2">
    <source>
        <dbReference type="EMBL" id="HHS52463.1"/>
    </source>
</evidence>
<dbReference type="InterPro" id="IPR015867">
    <property type="entry name" value="N-reg_PII/ATP_PRibTrfase_C"/>
</dbReference>
<dbReference type="AlphaFoldDB" id="A0A7C6EGH3"/>
<evidence type="ECO:0000256" key="1">
    <source>
        <dbReference type="ARBA" id="ARBA00010169"/>
    </source>
</evidence>
<dbReference type="PANTHER" id="PTHR23419">
    <property type="entry name" value="DIVALENT CATION TOLERANCE CUTA-RELATED"/>
    <property type="match status" value="1"/>
</dbReference>
<gene>
    <name evidence="2" type="ORF">ENW73_06320</name>
</gene>
<dbReference type="SUPFAM" id="SSF54913">
    <property type="entry name" value="GlnB-like"/>
    <property type="match status" value="1"/>
</dbReference>
<proteinExistence type="inferred from homology"/>
<sequence>MKFWLLYSTVGKKREAQLIARHLLKKRLIACANIFPIDSLYWWKGRIEHSKEYGMIFKTSAKNYLRIEQELSKIHPYECPCLVAIDLKRGIKPYLDWILDSIGQRE</sequence>
<dbReference type="GO" id="GO:0010038">
    <property type="term" value="P:response to metal ion"/>
    <property type="evidence" value="ECO:0007669"/>
    <property type="project" value="InterPro"/>
</dbReference>
<accession>A0A7C6EGH3</accession>
<dbReference type="InterPro" id="IPR004323">
    <property type="entry name" value="Ion_tolerance_CutA"/>
</dbReference>
<dbReference type="Gene3D" id="3.30.70.120">
    <property type="match status" value="1"/>
</dbReference>
<comment type="caution">
    <text evidence="2">The sequence shown here is derived from an EMBL/GenBank/DDBJ whole genome shotgun (WGS) entry which is preliminary data.</text>
</comment>
<dbReference type="InterPro" id="IPR011322">
    <property type="entry name" value="N-reg_PII-like_a/b"/>
</dbReference>
<dbReference type="GO" id="GO:0005507">
    <property type="term" value="F:copper ion binding"/>
    <property type="evidence" value="ECO:0007669"/>
    <property type="project" value="TreeGrafter"/>
</dbReference>
<dbReference type="Pfam" id="PF03091">
    <property type="entry name" value="CutA1"/>
    <property type="match status" value="1"/>
</dbReference>
<dbReference type="EMBL" id="DTLI01000153">
    <property type="protein sequence ID" value="HHS52463.1"/>
    <property type="molecule type" value="Genomic_DNA"/>
</dbReference>
<comment type="similarity">
    <text evidence="1">Belongs to the CutA family.</text>
</comment>
<reference evidence="2" key="1">
    <citation type="journal article" date="2020" name="mSystems">
        <title>Genome- and Community-Level Interaction Insights into Carbon Utilization and Element Cycling Functions of Hydrothermarchaeota in Hydrothermal Sediment.</title>
        <authorList>
            <person name="Zhou Z."/>
            <person name="Liu Y."/>
            <person name="Xu W."/>
            <person name="Pan J."/>
            <person name="Luo Z.H."/>
            <person name="Li M."/>
        </authorList>
    </citation>
    <scope>NUCLEOTIDE SEQUENCE [LARGE SCALE GENOMIC DNA]</scope>
    <source>
        <strain evidence="2">SpSt-876</strain>
    </source>
</reference>
<organism evidence="2">
    <name type="scientific">candidate division WOR-3 bacterium</name>
    <dbReference type="NCBI Taxonomy" id="2052148"/>
    <lineage>
        <taxon>Bacteria</taxon>
        <taxon>Bacteria division WOR-3</taxon>
    </lineage>
</organism>
<protein>
    <submittedName>
        <fullName evidence="2">Divalent-cation tolerance protein CutA</fullName>
    </submittedName>
</protein>
<name>A0A7C6EGH3_UNCW3</name>
<dbReference type="PANTHER" id="PTHR23419:SF8">
    <property type="entry name" value="FI09726P"/>
    <property type="match status" value="1"/>
</dbReference>